<evidence type="ECO:0000256" key="3">
    <source>
        <dbReference type="ARBA" id="ARBA00024670"/>
    </source>
</evidence>
<dbReference type="Pfam" id="PF01740">
    <property type="entry name" value="STAS"/>
    <property type="match status" value="1"/>
</dbReference>
<gene>
    <name evidence="6" type="ORF">AZF04_14525</name>
</gene>
<evidence type="ECO:0000259" key="5">
    <source>
        <dbReference type="PROSITE" id="PS50801"/>
    </source>
</evidence>
<dbReference type="EMBL" id="LTAO01000002">
    <property type="protein sequence ID" value="KYG34403.1"/>
    <property type="molecule type" value="Genomic_DNA"/>
</dbReference>
<dbReference type="RefSeq" id="WP_061947566.1">
    <property type="nucleotide sequence ID" value="NZ_LTAO01000002.1"/>
</dbReference>
<dbReference type="Proteomes" id="UP000075806">
    <property type="component" value="Unassembled WGS sequence"/>
</dbReference>
<dbReference type="NCBIfam" id="TIGR00377">
    <property type="entry name" value="ant_ant_sig"/>
    <property type="match status" value="1"/>
</dbReference>
<dbReference type="OrthoDB" id="9793697at2"/>
<name>A0A162F3E2_9BACI</name>
<comment type="similarity">
    <text evidence="1 4">Belongs to the anti-sigma-factor antagonist family.</text>
</comment>
<dbReference type="PROSITE" id="PS50801">
    <property type="entry name" value="STAS"/>
    <property type="match status" value="1"/>
</dbReference>
<evidence type="ECO:0000256" key="2">
    <source>
        <dbReference type="ARBA" id="ARBA00022553"/>
    </source>
</evidence>
<sequence>MNLEIRLEQDKNEALVYLYGEIDAFTAPKLRDSLFPLVETKDTEVVVNLSGVNYIDSTGLGVFVGAFKATHSHESKLQLTAVNERVYRLFSITGLDEVIDIVPEEKEGAK</sequence>
<comment type="function">
    <text evidence="3">Positive regulator of sigma-B activity. Non-phosphorylated RsbV binds to RsbW, preventing its association with sigma-B. When phosphorylated, releases RsbW, which is then free to complex with and inactivate sigma-B.</text>
</comment>
<reference evidence="6" key="1">
    <citation type="submission" date="2016-02" db="EMBL/GenBank/DDBJ databases">
        <title>Genome sequence of Bacillus trypoxylicola KCTC 13244(T).</title>
        <authorList>
            <person name="Jeong H."/>
            <person name="Park S.-H."/>
            <person name="Choi S.-K."/>
        </authorList>
    </citation>
    <scope>NUCLEOTIDE SEQUENCE [LARGE SCALE GENOMIC DNA]</scope>
    <source>
        <strain evidence="6">KCTC 13244</strain>
    </source>
</reference>
<dbReference type="STRING" id="519424.AZF04_14525"/>
<dbReference type="SUPFAM" id="SSF52091">
    <property type="entry name" value="SpoIIaa-like"/>
    <property type="match status" value="1"/>
</dbReference>
<keyword evidence="7" id="KW-1185">Reference proteome</keyword>
<dbReference type="AlphaFoldDB" id="A0A162F3E2"/>
<evidence type="ECO:0000313" key="7">
    <source>
        <dbReference type="Proteomes" id="UP000075806"/>
    </source>
</evidence>
<keyword evidence="2" id="KW-0597">Phosphoprotein</keyword>
<dbReference type="Gene3D" id="3.30.750.24">
    <property type="entry name" value="STAS domain"/>
    <property type="match status" value="1"/>
</dbReference>
<dbReference type="PANTHER" id="PTHR33495:SF9">
    <property type="entry name" value="ANTI-SIGMA-B FACTOR ANTAGONIST"/>
    <property type="match status" value="1"/>
</dbReference>
<dbReference type="InterPro" id="IPR003658">
    <property type="entry name" value="Anti-sigma_ant"/>
</dbReference>
<dbReference type="CDD" id="cd07043">
    <property type="entry name" value="STAS_anti-anti-sigma_factors"/>
    <property type="match status" value="1"/>
</dbReference>
<organism evidence="6 7">
    <name type="scientific">Alkalihalobacillus trypoxylicola</name>
    <dbReference type="NCBI Taxonomy" id="519424"/>
    <lineage>
        <taxon>Bacteria</taxon>
        <taxon>Bacillati</taxon>
        <taxon>Bacillota</taxon>
        <taxon>Bacilli</taxon>
        <taxon>Bacillales</taxon>
        <taxon>Bacillaceae</taxon>
        <taxon>Alkalihalobacillus</taxon>
    </lineage>
</organism>
<dbReference type="PANTHER" id="PTHR33495">
    <property type="entry name" value="ANTI-SIGMA FACTOR ANTAGONIST TM_1081-RELATED-RELATED"/>
    <property type="match status" value="1"/>
</dbReference>
<comment type="caution">
    <text evidence="6">The sequence shown here is derived from an EMBL/GenBank/DDBJ whole genome shotgun (WGS) entry which is preliminary data.</text>
</comment>
<proteinExistence type="inferred from homology"/>
<dbReference type="GO" id="GO:0043856">
    <property type="term" value="F:anti-sigma factor antagonist activity"/>
    <property type="evidence" value="ECO:0007669"/>
    <property type="project" value="InterPro"/>
</dbReference>
<evidence type="ECO:0000256" key="1">
    <source>
        <dbReference type="ARBA" id="ARBA00009013"/>
    </source>
</evidence>
<protein>
    <recommendedName>
        <fullName evidence="4">Anti-sigma factor antagonist</fullName>
    </recommendedName>
</protein>
<accession>A0A162F3E2</accession>
<dbReference type="InterPro" id="IPR002645">
    <property type="entry name" value="STAS_dom"/>
</dbReference>
<dbReference type="InterPro" id="IPR036513">
    <property type="entry name" value="STAS_dom_sf"/>
</dbReference>
<evidence type="ECO:0000313" key="6">
    <source>
        <dbReference type="EMBL" id="KYG34403.1"/>
    </source>
</evidence>
<evidence type="ECO:0000256" key="4">
    <source>
        <dbReference type="RuleBase" id="RU003749"/>
    </source>
</evidence>
<feature type="domain" description="STAS" evidence="5">
    <location>
        <begin position="3"/>
        <end position="110"/>
    </location>
</feature>